<keyword evidence="7" id="KW-0560">Oxidoreductase</keyword>
<dbReference type="SMART" id="SM00926">
    <property type="entry name" value="Molybdop_Fe4S4"/>
    <property type="match status" value="1"/>
</dbReference>
<keyword evidence="8" id="KW-0408">Iron</keyword>
<dbReference type="GO" id="GO:0030151">
    <property type="term" value="F:molybdenum ion binding"/>
    <property type="evidence" value="ECO:0007669"/>
    <property type="project" value="TreeGrafter"/>
</dbReference>
<dbReference type="PROSITE" id="PS51669">
    <property type="entry name" value="4FE4S_MOW_BIS_MGD"/>
    <property type="match status" value="1"/>
</dbReference>
<dbReference type="GO" id="GO:0051539">
    <property type="term" value="F:4 iron, 4 sulfur cluster binding"/>
    <property type="evidence" value="ECO:0007669"/>
    <property type="project" value="UniProtKB-KW"/>
</dbReference>
<proteinExistence type="inferred from homology"/>
<dbReference type="Pfam" id="PF00384">
    <property type="entry name" value="Molybdopterin"/>
    <property type="match status" value="1"/>
</dbReference>
<evidence type="ECO:0000256" key="3">
    <source>
        <dbReference type="ARBA" id="ARBA00010312"/>
    </source>
</evidence>
<dbReference type="Gene3D" id="3.40.228.10">
    <property type="entry name" value="Dimethylsulfoxide Reductase, domain 2"/>
    <property type="match status" value="1"/>
</dbReference>
<name>A0A3M0BHV0_9AQUI</name>
<protein>
    <submittedName>
        <fullName evidence="11">Secreted protein</fullName>
    </submittedName>
</protein>
<keyword evidence="6" id="KW-0732">Signal</keyword>
<evidence type="ECO:0000313" key="12">
    <source>
        <dbReference type="Proteomes" id="UP000280842"/>
    </source>
</evidence>
<dbReference type="InterPro" id="IPR019546">
    <property type="entry name" value="TAT_signal_bac_arc"/>
</dbReference>
<dbReference type="PANTHER" id="PTHR43598:SF1">
    <property type="entry name" value="FORMATE DEHYDROGENASE-O MAJOR SUBUNIT"/>
    <property type="match status" value="1"/>
</dbReference>
<dbReference type="Pfam" id="PF01568">
    <property type="entry name" value="Molydop_binding"/>
    <property type="match status" value="1"/>
</dbReference>
<evidence type="ECO:0000256" key="9">
    <source>
        <dbReference type="ARBA" id="ARBA00023014"/>
    </source>
</evidence>
<dbReference type="InterPro" id="IPR009010">
    <property type="entry name" value="Asp_de-COase-like_dom_sf"/>
</dbReference>
<dbReference type="SUPFAM" id="SSF50692">
    <property type="entry name" value="ADC-like"/>
    <property type="match status" value="1"/>
</dbReference>
<dbReference type="Pfam" id="PF04879">
    <property type="entry name" value="Molybdop_Fe4S4"/>
    <property type="match status" value="1"/>
</dbReference>
<dbReference type="InterPro" id="IPR006311">
    <property type="entry name" value="TAT_signal"/>
</dbReference>
<dbReference type="InterPro" id="IPR006656">
    <property type="entry name" value="Mopterin_OxRdtase"/>
</dbReference>
<evidence type="ECO:0000256" key="4">
    <source>
        <dbReference type="ARBA" id="ARBA00022485"/>
    </source>
</evidence>
<comment type="caution">
    <text evidence="11">The sequence shown here is derived from an EMBL/GenBank/DDBJ whole genome shotgun (WGS) entry which is preliminary data.</text>
</comment>
<accession>A0A3M0BHV0</accession>
<dbReference type="Gene3D" id="3.40.50.740">
    <property type="match status" value="2"/>
</dbReference>
<organism evidence="11 12">
    <name type="scientific">Hydrogenothermus marinus</name>
    <dbReference type="NCBI Taxonomy" id="133270"/>
    <lineage>
        <taxon>Bacteria</taxon>
        <taxon>Pseudomonadati</taxon>
        <taxon>Aquificota</taxon>
        <taxon>Aquificia</taxon>
        <taxon>Aquificales</taxon>
        <taxon>Hydrogenothermaceae</taxon>
        <taxon>Hydrogenothermus</taxon>
    </lineage>
</organism>
<evidence type="ECO:0000259" key="10">
    <source>
        <dbReference type="PROSITE" id="PS51669"/>
    </source>
</evidence>
<dbReference type="GO" id="GO:0009061">
    <property type="term" value="P:anaerobic respiration"/>
    <property type="evidence" value="ECO:0007669"/>
    <property type="project" value="TreeGrafter"/>
</dbReference>
<evidence type="ECO:0000256" key="1">
    <source>
        <dbReference type="ARBA" id="ARBA00001966"/>
    </source>
</evidence>
<dbReference type="Gene3D" id="2.40.40.20">
    <property type="match status" value="1"/>
</dbReference>
<dbReference type="GO" id="GO:0016491">
    <property type="term" value="F:oxidoreductase activity"/>
    <property type="evidence" value="ECO:0007669"/>
    <property type="project" value="UniProtKB-KW"/>
</dbReference>
<keyword evidence="5" id="KW-0479">Metal-binding</keyword>
<dbReference type="RefSeq" id="WP_121923285.1">
    <property type="nucleotide sequence ID" value="NZ_REFO01000012.1"/>
</dbReference>
<dbReference type="GO" id="GO:0009055">
    <property type="term" value="F:electron transfer activity"/>
    <property type="evidence" value="ECO:0007669"/>
    <property type="project" value="TreeGrafter"/>
</dbReference>
<feature type="domain" description="4Fe-4S Mo/W bis-MGD-type" evidence="10">
    <location>
        <begin position="84"/>
        <end position="142"/>
    </location>
</feature>
<keyword evidence="12" id="KW-1185">Reference proteome</keyword>
<dbReference type="SUPFAM" id="SSF53706">
    <property type="entry name" value="Formate dehydrogenase/DMSO reductase, domains 1-3"/>
    <property type="match status" value="1"/>
</dbReference>
<dbReference type="InterPro" id="IPR006963">
    <property type="entry name" value="Mopterin_OxRdtase_4Fe-4S_dom"/>
</dbReference>
<dbReference type="AlphaFoldDB" id="A0A3M0BHV0"/>
<evidence type="ECO:0000256" key="2">
    <source>
        <dbReference type="ARBA" id="ARBA00004196"/>
    </source>
</evidence>
<dbReference type="PROSITE" id="PS51318">
    <property type="entry name" value="TAT"/>
    <property type="match status" value="1"/>
</dbReference>
<evidence type="ECO:0000256" key="6">
    <source>
        <dbReference type="ARBA" id="ARBA00022729"/>
    </source>
</evidence>
<comment type="cofactor">
    <cofactor evidence="1">
        <name>[4Fe-4S] cluster</name>
        <dbReference type="ChEBI" id="CHEBI:49883"/>
    </cofactor>
</comment>
<keyword evidence="9" id="KW-0411">Iron-sulfur</keyword>
<dbReference type="Proteomes" id="UP000280842">
    <property type="component" value="Unassembled WGS sequence"/>
</dbReference>
<evidence type="ECO:0000256" key="8">
    <source>
        <dbReference type="ARBA" id="ARBA00023004"/>
    </source>
</evidence>
<dbReference type="PANTHER" id="PTHR43598">
    <property type="entry name" value="TUNGSTEN-CONTAINING FORMYLMETHANOFURAN DEHYDROGENASE 2 SUBUNIT B"/>
    <property type="match status" value="1"/>
</dbReference>
<dbReference type="OrthoDB" id="9803192at2"/>
<evidence type="ECO:0000256" key="5">
    <source>
        <dbReference type="ARBA" id="ARBA00022723"/>
    </source>
</evidence>
<dbReference type="EMBL" id="REFO01000012">
    <property type="protein sequence ID" value="RMA96156.1"/>
    <property type="molecule type" value="Genomic_DNA"/>
</dbReference>
<comment type="similarity">
    <text evidence="3">Belongs to the prokaryotic molybdopterin-containing oxidoreductase family.</text>
</comment>
<sequence>MKTTRRNFLKTVAAAVGGAALVKGAVEKASTDAVASENSNLTFTPKHLDYYPPFDKWNDWKEPAGDVWKEKGGALRGGVKLINYMIIPTVCSNCEAACGLTAWVDKDNLTVRKFMGNPFHTGSRGRNCAKGYATLSQMYDPDRIPFPLKRAPGSKRGEGKWVRTTWDEALETIGKRMREVIKKAKNGNEYAKKMIMYHVGRPNYNGFQPRVVWSWGGDYHNSHTNFCSSGGRLGSITWSGDDRTSPDFANSRLIFLSSSHAADAGHYYQQHAGYIADARAKGAKLVVMDPRLSNSAGMADLWIPTWPGTEAAVFLAMASRLLQEDKYNRKFVERWFNWKTFIKDKDYLNFLKKEGIISKIPEGETFDDFISVLKEIYAPYTFEWAAEETKVPVEKLEKLYEMILWAGDRITSYFWRAQAAGNRGGWMQAGRTGNFLLALTGSIGGVGGTGWHHWHGLGVGNNGGASTLADKPEPVDAWSELLWPPEWPISSYELSIILPHLLSDEEWRKKWEARGLKIPNKIEVWFGRIYNPVWTNPDGFRWIETLTDENKFGLTVHLSPTWSETSWFVDYILPVGLAGERHDNQTAETKPERWTAFRQPVLRVALQKLGWKPQNPARATLEAHKKAGLGEVWEDDEFWINLAWAIDPDGSLGIRKYWESKKNPGQPVTVEEWYNAAFSTIPGLKKICEKMGITPYEYMRDRGAWTEETNVYNVMDREVPYDPVKNAIKVKGKWIPLSECDIDENGAVFLKHNNAKEYHSERHILAVKKDGKFVKGFHTPTGHLEFYSKTLVEFKWPEYAIPIYPRTDEQRRKWIHILSHVHHSYMKEDNAFCLNPIFRLPYNIHTRSVNAKWLMEISQNHNPVWIYEGDAKRLGIKRGDPIKLRVIDTLTGIETGYFVGMAMPTQAVRPGVVACSHHQGRWRVKNFVNVEGFDQPLGIMTFGSTRVDIQRQGNTWSMRTVEGTLPREVEIKHKDKNLQWPYPEFNKDIKDVWWKGTTGVWQNAVFPPNPDPLSGMQCWHKKVLIEKAGPDDKIGDVVVNTDATFKVFQAWRDQLTRPAPGPNGLRRPKWMPRPWYPHTDSSYRMPGTGHSSHEG</sequence>
<dbReference type="Gene3D" id="2.20.25.90">
    <property type="entry name" value="ADC-like domains"/>
    <property type="match status" value="1"/>
</dbReference>
<keyword evidence="4" id="KW-0004">4Fe-4S</keyword>
<evidence type="ECO:0000256" key="7">
    <source>
        <dbReference type="ARBA" id="ARBA00023002"/>
    </source>
</evidence>
<dbReference type="InterPro" id="IPR006657">
    <property type="entry name" value="MoPterin_dinucl-bd_dom"/>
</dbReference>
<dbReference type="GO" id="GO:0043546">
    <property type="term" value="F:molybdopterin cofactor binding"/>
    <property type="evidence" value="ECO:0007669"/>
    <property type="project" value="InterPro"/>
</dbReference>
<reference evidence="11 12" key="1">
    <citation type="submission" date="2018-10" db="EMBL/GenBank/DDBJ databases">
        <title>Genomic Encyclopedia of Archaeal and Bacterial Type Strains, Phase II (KMG-II): from individual species to whole genera.</title>
        <authorList>
            <person name="Goeker M."/>
        </authorList>
    </citation>
    <scope>NUCLEOTIDE SEQUENCE [LARGE SCALE GENOMIC DNA]</scope>
    <source>
        <strain evidence="11 12">VM1</strain>
    </source>
</reference>
<dbReference type="NCBIfam" id="TIGR01409">
    <property type="entry name" value="TAT_signal_seq"/>
    <property type="match status" value="1"/>
</dbReference>
<evidence type="ECO:0000313" key="11">
    <source>
        <dbReference type="EMBL" id="RMA96156.1"/>
    </source>
</evidence>
<gene>
    <name evidence="11" type="ORF">CLV39_1170</name>
</gene>
<comment type="subcellular location">
    <subcellularLocation>
        <location evidence="2">Cell envelope</location>
    </subcellularLocation>
</comment>
<dbReference type="GO" id="GO:0030313">
    <property type="term" value="C:cell envelope"/>
    <property type="evidence" value="ECO:0007669"/>
    <property type="project" value="UniProtKB-SubCell"/>
</dbReference>